<dbReference type="Pfam" id="PF00501">
    <property type="entry name" value="AMP-binding"/>
    <property type="match status" value="2"/>
</dbReference>
<dbReference type="PROSITE" id="PS00455">
    <property type="entry name" value="AMP_BINDING"/>
    <property type="match status" value="1"/>
</dbReference>
<feature type="domain" description="Carrier" evidence="4">
    <location>
        <begin position="1023"/>
        <end position="1099"/>
    </location>
</feature>
<dbReference type="InterPro" id="IPR020806">
    <property type="entry name" value="PKS_PP-bd"/>
</dbReference>
<dbReference type="InterPro" id="IPR042099">
    <property type="entry name" value="ANL_N_sf"/>
</dbReference>
<dbReference type="SUPFAM" id="SSF56801">
    <property type="entry name" value="Acetyl-CoA synthetase-like"/>
    <property type="match status" value="2"/>
</dbReference>
<dbReference type="InterPro" id="IPR045851">
    <property type="entry name" value="AMP-bd_C_sf"/>
</dbReference>
<dbReference type="CDD" id="cd19542">
    <property type="entry name" value="CT_NRPS-like"/>
    <property type="match status" value="1"/>
</dbReference>
<keyword evidence="3" id="KW-0436">Ligase</keyword>
<dbReference type="FunFam" id="3.30.300.30:FF:000015">
    <property type="entry name" value="Nonribosomal peptide synthase SidD"/>
    <property type="match status" value="2"/>
</dbReference>
<keyword evidence="1" id="KW-0596">Phosphopantetheine</keyword>
<dbReference type="PANTHER" id="PTHR45527:SF12">
    <property type="entry name" value="NONRIBOSOMAL PEPTIDE SYNTHETASE IVOA"/>
    <property type="match status" value="1"/>
</dbReference>
<evidence type="ECO:0000256" key="3">
    <source>
        <dbReference type="ARBA" id="ARBA00022598"/>
    </source>
</evidence>
<proteinExistence type="predicted"/>
<dbReference type="Gene3D" id="3.30.559.30">
    <property type="entry name" value="Nonribosomal peptide synthetase, condensation domain"/>
    <property type="match status" value="4"/>
</dbReference>
<dbReference type="InParanoid" id="A0A2P5HUN9"/>
<dbReference type="InterPro" id="IPR023213">
    <property type="entry name" value="CAT-like_dom_sf"/>
</dbReference>
<evidence type="ECO:0000256" key="2">
    <source>
        <dbReference type="ARBA" id="ARBA00022553"/>
    </source>
</evidence>
<dbReference type="Gene3D" id="3.40.50.12780">
    <property type="entry name" value="N-terminal domain of ligase-like"/>
    <property type="match status" value="2"/>
</dbReference>
<dbReference type="GO" id="GO:0043041">
    <property type="term" value="P:amino acid activation for nonribosomal peptide biosynthetic process"/>
    <property type="evidence" value="ECO:0007669"/>
    <property type="project" value="TreeGrafter"/>
</dbReference>
<dbReference type="InterPro" id="IPR010071">
    <property type="entry name" value="AA_adenyl_dom"/>
</dbReference>
<comment type="caution">
    <text evidence="5">The sequence shown here is derived from an EMBL/GenBank/DDBJ whole genome shotgun (WGS) entry which is preliminary data.</text>
</comment>
<dbReference type="Proteomes" id="UP000094444">
    <property type="component" value="Unassembled WGS sequence"/>
</dbReference>
<dbReference type="SUPFAM" id="SSF47336">
    <property type="entry name" value="ACP-like"/>
    <property type="match status" value="2"/>
</dbReference>
<dbReference type="STRING" id="158607.A0A2P5HUN9"/>
<dbReference type="InterPro" id="IPR020845">
    <property type="entry name" value="AMP-binding_CS"/>
</dbReference>
<dbReference type="EMBL" id="MAVT02000705">
    <property type="protein sequence ID" value="POS73955.1"/>
    <property type="molecule type" value="Genomic_DNA"/>
</dbReference>
<feature type="domain" description="Carrier" evidence="4">
    <location>
        <begin position="2666"/>
        <end position="2742"/>
    </location>
</feature>
<dbReference type="SUPFAM" id="SSF52777">
    <property type="entry name" value="CoA-dependent acyltransferases"/>
    <property type="match status" value="8"/>
</dbReference>
<evidence type="ECO:0000313" key="6">
    <source>
        <dbReference type="Proteomes" id="UP000094444"/>
    </source>
</evidence>
<dbReference type="Pfam" id="PF00668">
    <property type="entry name" value="Condensation"/>
    <property type="match status" value="4"/>
</dbReference>
<dbReference type="CDD" id="cd05918">
    <property type="entry name" value="A_NRPS_SidN3_like"/>
    <property type="match status" value="2"/>
</dbReference>
<sequence>MDVDLKVLNATWQHIIQRHQSLRTFFIEARETSASHLLDCVVLRELPKPEQVVSEDFICTTLQDVRKDLKLPHTDGTLDYGHQIKAYSGLDPSTLKALNGRRLCMIEIPHMVVDGASLCILLEEMRQGLLSNSTIFQSLPLPTQYESYIEYLQNLREGEDAALDYWADYLAGSVPCQFPSMCPPVGDRPYNEANSSSPPAASGSDNTIHLSVSYSDLRAFCRGQNATISNAIQAAWAILLFTYTGSSDVCFGYLSSGRNVPIRGATTIVGPMMSMLVSRVNSIGALSIKDIVKKMRDDFVSSLPHQALPLHRVQSLLGLGQTSLFNTIVTSYYAPLMLLDDDGEQNPVSLLESHNASNFDLVVKAVYSDNDIRIRLVYSASALSAHAAKGIAKTFESTLHNMTMASGVDSETVAAIDILSPRDLAVISDWNRTSFEAFDRRTMAPGCVHDLISYRAKLQPLAPAICAWDGSMDYQTLDRVSTDVARQICSMGIGPGAFVPLCFEKSIWFPVALLSVLKSGNAFVPFDLSNPSARISKMMNTLTCSRQADGVLPLILCSRTQHSRCSTFARELLIIDATCAEQIRPSGQLFGAMEKSPLPCVPSSNPAYIIFTSGSSGVPKGVIVEHKSYAFAAQAHQSGLRLDETSRVLQFASYGFDTSIEDHLSTLISGACLCIPSEVDRLDLDALADFVKTSQANWAHLTPSLADAFTPNDMPSIKTMVLGGEPMTARNVATWAESSIDSTIPGDRKLIQVYGPSECCVTSSIHSPVPLGSPGMDIGTAVPGCGLWITREDNAHFLCPVGVAGELLVEGPILARGYLGQPDLEALAFVQGLSWTSDKTRRFYRTGDVARFIYDSDGHIRLHFVGRKDRQVKINGQRIELGEIERTLALQSQIRQSLVTVPKMGPFENQLVGFISFVGLETAPEMAEPSTACSSGGHLSGIKLLGGSWRSHVRDVVDFLQDSLPPYMVPEIFICVEEIPKNTSGKLDMMRAQRYVEELETSEYHDLISRIGEGQDQHQDDYRAGTEIEYKLRTLWSETLRVPESQILWDTSFFFLGGDSISAMMISQAARQKGVLVTARDIMRHRRIDRLAEAMSMEKRTPHEPEISLPDPQTIISSKPFPLSPIQQLHFSTHGCDGDSLDQQTLVLELMETEKSRTDYKRLLKETLRQLLSVHPLLRARFRVNETMQVEQTIADEDDGRNLRLRMHSDSETGYVIDCVGEAIRCINVSKGPLIAVDIFDGEDANLLVSMSIHHLVIDTVSWRIILGELEKSLQCGQPRLLTPEPVSFREWSCALAEEFGKQDSEACLGDMTDDLQHDGIPAQITSTDTWEMQGNSNTFNDIVVRTFELDTGRLAGLLASWGDTNFTLVDLLCAALFESFHAVFARLPQLYVEGHGREPFRDKFTDIGGVVGWFTTFAPLVLSEAQSPVPRERFRRVEEVSEARQGMELNGLARFSRQQLSGQFEKAGNVPMEITLNYLGSFQQVQHTAESDSMFHVHDKAQFQARLSAIKLEQRASSARYSLISAQFRQTKDTLCGEITWNKNMARQPELFAWASLFETVLVDFQSTLLNTLPLPPMDSFPEKRVHQSASYSVPMEMPVTIHTSRDTSARILAFAQDQFELCAKDIELIYPCSPIQESIMLSQLKPSQESALDVYEQQFLFEVIPPHTSNQIDTLRLHEAWMEIVQRHAIMRTIFVEDNAGFFQVVLRQHSPDVRVVLAQEVTATDTPGPEDMQKGHRLGHPLSGSVLHNLTIIEQPSGTGETRVFCTLTKSHLISCGYTSRLLIKDFLDTYDGLGGHSRGQYSDFIDYVYKQDVGEMTSWWAKFLDGASPCILPRTLRNSSGANRKTDVGDSSNSKFVRTGAAIKDIESLRLACRQHDLSSTSVICAAWGITLRTYMGNVDDVLFGLMYWGRDLPVARAHEILGPMINLLPARVHFKPGMAAVDVCQQFQGNYIEQLDRQTVPLGKIQNGVESLRGRGQIFNTIVNVQKAREVQHEQGPNRTRASLLSSHDTTEYDVALSVTDTENRMELSLEFRADFMSQAQAERLLQVFADLVANITKSPTSTINTLNVATPLDFAELREWNKTPLKPYRSSIHQMIRATSRAPRQAQRPAISSWDGHLTYWELEYLSSALASTMVAQGVKSRDVVALCFEKSLWAVVSMLAVVKAGAAFIQVHPDYPDERCKAILNQAKPTMGLASHNHEQRLSAVLTQGTVITVPWSDDCLAKIPADLQDTEIYSSQTDPSDVMYLISTSGTTGTPKLVVIEHQSFCSAVASNREKLHIASESRVLQFTDYCFDACLEEIFTVLVAGGCICVPSDTQRLSDMAAFIKQHNVNWAALTPSLMRTLRPEDIAPPVEFITVHAEPMTRALVETWAGRVQLRPSYGPSECSVTSVVGADFDPGADAANIGWPVGCHAWIVNPDNHDVLLPVGAVGELVLQGPIVGRGYLDDDLKTAAAFISPPAWASDFLEEDLTSDPKLASRMYKTGDLVRYDPEDGSLLIQARKDASQVKVRGQRIELREIEHHLDSIEEFQHGLAMVPRHGELSGRIVAVVSVVLPDARGQSKRDTDRASRIRVVGLKDLSKFDTEKVSQSIQRARQALARHLPRFMLPETWVVVERLPVTISHKLDRKQVIQWVETIDRLSLDSVHQLQIQDGYGTEIDTLGEEERRIRLVWGQVLGIDPASISIDQSFFQLGGNSLSAIDIKRQCTALGLQLSTQDVLNMPTVRQLAGLARQRLAVVPVGRQNPPQSTHKLDHKSLSADVKDTLYILGDNVESIMHCTPLQSRMYNAFHTKGRMAYVYNHLVKLDRLKADGCPLSEQSSRPEITGLLRSWQQTVERHSILRTIFVPSSSTAAGDGGVFQIVLKSTSPDSCVFNATSTDDVLKESRAHLRNFRKNLFKDHATPHSLAVFVDESDEGALYMHFILSHMLVDHVSLAHILSDFNLIYRGCPVDLMPPSRPFGDYIAQSTRLSLEDERVNSAERFWQTALQDVVPCILTSRHLSGSPGSISDVSRKDKPACSTDKSMAAVKFTLDITESVQSLCRDAEVTLSNLLQFVWAVLLHLLTENDAVCFGYLVSDRDRVGDDELEIVGPVLCLLVGHVTFLNTSGTLLDALRALQKHNIEGISRASSFDLTTVEQGLGTREQERSTMPGQAPVLFNTLINYRKVKYSSPRHAGHTMDYRSIWKEDPHEQGIVLSFNERPDGRLDAELSYFCGMFNDASMETLGMTFRQVLGILSVTRPDSMMDLKTALSSPQSS</sequence>
<gene>
    <name evidence="5" type="ORF">DHEL01_v207647</name>
</gene>
<dbReference type="Gene3D" id="3.30.300.30">
    <property type="match status" value="2"/>
</dbReference>
<dbReference type="InterPro" id="IPR036736">
    <property type="entry name" value="ACP-like_sf"/>
</dbReference>
<evidence type="ECO:0000256" key="1">
    <source>
        <dbReference type="ARBA" id="ARBA00022450"/>
    </source>
</evidence>
<keyword evidence="2" id="KW-0597">Phosphoprotein</keyword>
<organism evidence="5 6">
    <name type="scientific">Diaporthe helianthi</name>
    <dbReference type="NCBI Taxonomy" id="158607"/>
    <lineage>
        <taxon>Eukaryota</taxon>
        <taxon>Fungi</taxon>
        <taxon>Dikarya</taxon>
        <taxon>Ascomycota</taxon>
        <taxon>Pezizomycotina</taxon>
        <taxon>Sordariomycetes</taxon>
        <taxon>Sordariomycetidae</taxon>
        <taxon>Diaporthales</taxon>
        <taxon>Diaporthaceae</taxon>
        <taxon>Diaporthe</taxon>
    </lineage>
</organism>
<keyword evidence="6" id="KW-1185">Reference proteome</keyword>
<evidence type="ECO:0000259" key="4">
    <source>
        <dbReference type="PROSITE" id="PS50075"/>
    </source>
</evidence>
<name>A0A2P5HUN9_DIAHE</name>
<dbReference type="PROSITE" id="PS50075">
    <property type="entry name" value="CARRIER"/>
    <property type="match status" value="2"/>
</dbReference>
<dbReference type="Pfam" id="PF00550">
    <property type="entry name" value="PP-binding"/>
    <property type="match status" value="2"/>
</dbReference>
<dbReference type="GO" id="GO:0005737">
    <property type="term" value="C:cytoplasm"/>
    <property type="evidence" value="ECO:0007669"/>
    <property type="project" value="TreeGrafter"/>
</dbReference>
<dbReference type="InterPro" id="IPR000873">
    <property type="entry name" value="AMP-dep_synth/lig_dom"/>
</dbReference>
<dbReference type="GO" id="GO:0016874">
    <property type="term" value="F:ligase activity"/>
    <property type="evidence" value="ECO:0007669"/>
    <property type="project" value="UniProtKB-KW"/>
</dbReference>
<dbReference type="Gene3D" id="3.30.559.10">
    <property type="entry name" value="Chloramphenicol acetyltransferase-like domain"/>
    <property type="match status" value="4"/>
</dbReference>
<dbReference type="NCBIfam" id="TIGR01733">
    <property type="entry name" value="AA-adenyl-dom"/>
    <property type="match status" value="2"/>
</dbReference>
<dbReference type="PANTHER" id="PTHR45527">
    <property type="entry name" value="NONRIBOSOMAL PEPTIDE SYNTHETASE"/>
    <property type="match status" value="1"/>
</dbReference>
<dbReference type="InterPro" id="IPR001242">
    <property type="entry name" value="Condensation_dom"/>
</dbReference>
<dbReference type="GO" id="GO:0044550">
    <property type="term" value="P:secondary metabolite biosynthetic process"/>
    <property type="evidence" value="ECO:0007669"/>
    <property type="project" value="TreeGrafter"/>
</dbReference>
<accession>A0A2P5HUN9</accession>
<dbReference type="SMART" id="SM00823">
    <property type="entry name" value="PKS_PP"/>
    <property type="match status" value="2"/>
</dbReference>
<protein>
    <submittedName>
        <fullName evidence="5">Peptide synthetase</fullName>
    </submittedName>
</protein>
<evidence type="ECO:0000313" key="5">
    <source>
        <dbReference type="EMBL" id="POS73955.1"/>
    </source>
</evidence>
<dbReference type="Gene3D" id="1.10.1200.10">
    <property type="entry name" value="ACP-like"/>
    <property type="match status" value="2"/>
</dbReference>
<reference evidence="5" key="1">
    <citation type="submission" date="2017-09" db="EMBL/GenBank/DDBJ databases">
        <title>Polyketide synthases of a Diaporthe helianthi virulent isolate.</title>
        <authorList>
            <person name="Baroncelli R."/>
        </authorList>
    </citation>
    <scope>NUCLEOTIDE SEQUENCE [LARGE SCALE GENOMIC DNA]</scope>
    <source>
        <strain evidence="5">7/96</strain>
    </source>
</reference>
<dbReference type="GO" id="GO:0031177">
    <property type="term" value="F:phosphopantetheine binding"/>
    <property type="evidence" value="ECO:0007669"/>
    <property type="project" value="InterPro"/>
</dbReference>
<dbReference type="OrthoDB" id="416786at2759"/>
<dbReference type="InterPro" id="IPR009081">
    <property type="entry name" value="PP-bd_ACP"/>
</dbReference>